<evidence type="ECO:0000256" key="2">
    <source>
        <dbReference type="ARBA" id="ARBA00022723"/>
    </source>
</evidence>
<dbReference type="Gene3D" id="1.20.120.450">
    <property type="entry name" value="dinb family like domain"/>
    <property type="match status" value="1"/>
</dbReference>
<dbReference type="KEGG" id="hdt:HYPDE_37818"/>
<feature type="binding site" evidence="3">
    <location>
        <position position="159"/>
    </location>
    <ligand>
        <name>a divalent metal cation</name>
        <dbReference type="ChEBI" id="CHEBI:60240"/>
    </ligand>
</feature>
<comment type="similarity">
    <text evidence="1">Belongs to the DinB family.</text>
</comment>
<dbReference type="PANTHER" id="PTHR37302">
    <property type="entry name" value="SLR1116 PROTEIN"/>
    <property type="match status" value="1"/>
</dbReference>
<dbReference type="PANTHER" id="PTHR37302:SF1">
    <property type="entry name" value="PROTEIN DINB"/>
    <property type="match status" value="1"/>
</dbReference>
<dbReference type="EMBL" id="CP005587">
    <property type="protein sequence ID" value="AGK59235.1"/>
    <property type="molecule type" value="Genomic_DNA"/>
</dbReference>
<evidence type="ECO:0000313" key="5">
    <source>
        <dbReference type="Proteomes" id="UP000005952"/>
    </source>
</evidence>
<dbReference type="InterPro" id="IPR007837">
    <property type="entry name" value="DinB"/>
</dbReference>
<dbReference type="GO" id="GO:0046872">
    <property type="term" value="F:metal ion binding"/>
    <property type="evidence" value="ECO:0007669"/>
    <property type="project" value="UniProtKB-KW"/>
</dbReference>
<protein>
    <submittedName>
        <fullName evidence="4">DinB family protein</fullName>
    </submittedName>
</protein>
<reference evidence="4 5" key="1">
    <citation type="journal article" date="2013" name="Genome Announc.">
        <title>Genome sequences for three denitrifying bacterial strains isolated from a uranium- and nitrate-contaminated subsurface environment.</title>
        <authorList>
            <person name="Venkatramanan R."/>
            <person name="Prakash O."/>
            <person name="Woyke T."/>
            <person name="Chain P."/>
            <person name="Goodwin L.A."/>
            <person name="Watson D."/>
            <person name="Brooks S."/>
            <person name="Kostka J.E."/>
            <person name="Green S.J."/>
        </authorList>
    </citation>
    <scope>NUCLEOTIDE SEQUENCE [LARGE SCALE GENOMIC DNA]</scope>
    <source>
        <strain evidence="4 5">1NES1</strain>
    </source>
</reference>
<keyword evidence="2 3" id="KW-0479">Metal-binding</keyword>
<dbReference type="SUPFAM" id="SSF109854">
    <property type="entry name" value="DinB/YfiT-like putative metalloenzymes"/>
    <property type="match status" value="1"/>
</dbReference>
<dbReference type="STRING" id="670307.HYPDE_37818"/>
<dbReference type="InterPro" id="IPR034660">
    <property type="entry name" value="DinB/YfiT-like"/>
</dbReference>
<dbReference type="Proteomes" id="UP000005952">
    <property type="component" value="Chromosome"/>
</dbReference>
<organism evidence="4 5">
    <name type="scientific">Hyphomicrobium denitrificans 1NES1</name>
    <dbReference type="NCBI Taxonomy" id="670307"/>
    <lineage>
        <taxon>Bacteria</taxon>
        <taxon>Pseudomonadati</taxon>
        <taxon>Pseudomonadota</taxon>
        <taxon>Alphaproteobacteria</taxon>
        <taxon>Hyphomicrobiales</taxon>
        <taxon>Hyphomicrobiaceae</taxon>
        <taxon>Hyphomicrobium</taxon>
    </lineage>
</organism>
<feature type="binding site" evidence="3">
    <location>
        <position position="155"/>
    </location>
    <ligand>
        <name>a divalent metal cation</name>
        <dbReference type="ChEBI" id="CHEBI:60240"/>
    </ligand>
</feature>
<accession>N0BGG7</accession>
<feature type="binding site" evidence="3">
    <location>
        <position position="67"/>
    </location>
    <ligand>
        <name>a divalent metal cation</name>
        <dbReference type="ChEBI" id="CHEBI:60240"/>
    </ligand>
</feature>
<sequence length="188" mass="20669">MGGAEQSAAHLRCDERAMISAAYVQTMARYNTWQNLNVYDAAANLSDAQRKENRGAFFGSIHATLNHILWADQMWLMRFGAAPQPVARTIPEGLVQFEEWNALARERQRFDAHIQGWADGLDASALTGDLKWFSGSAGREVSASRALLVVHLFNHQTHHRGQVNALLTGFGINPGITDLPFGPVVSVG</sequence>
<gene>
    <name evidence="4" type="ORF">HYPDE_37818</name>
</gene>
<name>N0BGG7_9HYPH</name>
<dbReference type="HOGENOM" id="CLU_101283_1_1_5"/>
<dbReference type="eggNOG" id="COG2318">
    <property type="taxonomic scope" value="Bacteria"/>
</dbReference>
<keyword evidence="5" id="KW-1185">Reference proteome</keyword>
<evidence type="ECO:0000256" key="1">
    <source>
        <dbReference type="ARBA" id="ARBA00008635"/>
    </source>
</evidence>
<evidence type="ECO:0000256" key="3">
    <source>
        <dbReference type="PIRSR" id="PIRSR607837-1"/>
    </source>
</evidence>
<dbReference type="AlphaFoldDB" id="N0BGG7"/>
<evidence type="ECO:0000313" key="4">
    <source>
        <dbReference type="EMBL" id="AGK59235.1"/>
    </source>
</evidence>
<dbReference type="Pfam" id="PF05163">
    <property type="entry name" value="DinB"/>
    <property type="match status" value="1"/>
</dbReference>
<proteinExistence type="inferred from homology"/>